<accession>A0A8T0WXA7</accession>
<organism evidence="2 3">
    <name type="scientific">Panicum virgatum</name>
    <name type="common">Blackwell switchgrass</name>
    <dbReference type="NCBI Taxonomy" id="38727"/>
    <lineage>
        <taxon>Eukaryota</taxon>
        <taxon>Viridiplantae</taxon>
        <taxon>Streptophyta</taxon>
        <taxon>Embryophyta</taxon>
        <taxon>Tracheophyta</taxon>
        <taxon>Spermatophyta</taxon>
        <taxon>Magnoliopsida</taxon>
        <taxon>Liliopsida</taxon>
        <taxon>Poales</taxon>
        <taxon>Poaceae</taxon>
        <taxon>PACMAD clade</taxon>
        <taxon>Panicoideae</taxon>
        <taxon>Panicodae</taxon>
        <taxon>Paniceae</taxon>
        <taxon>Panicinae</taxon>
        <taxon>Panicum</taxon>
        <taxon>Panicum sect. Hiantes</taxon>
    </lineage>
</organism>
<feature type="region of interest" description="Disordered" evidence="1">
    <location>
        <begin position="35"/>
        <end position="60"/>
    </location>
</feature>
<sequence>MAVNILILRDGPWNQSVVGLLEPCAPEAGDDPLDHFPGHGLDGSSKSKTDDGYHLSREVRHGRVRHDHEYRGRAVVVQRDLRLLSRELDVGLVDAGFTENAFQPAHKSFTVTGVRLRVVSHVLHGGPQSSVHSART</sequence>
<dbReference type="AlphaFoldDB" id="A0A8T0WXA7"/>
<evidence type="ECO:0000313" key="3">
    <source>
        <dbReference type="Proteomes" id="UP000823388"/>
    </source>
</evidence>
<gene>
    <name evidence="2" type="ORF">PVAP13_1NG417219</name>
</gene>
<comment type="caution">
    <text evidence="2">The sequence shown here is derived from an EMBL/GenBank/DDBJ whole genome shotgun (WGS) entry which is preliminary data.</text>
</comment>
<evidence type="ECO:0000313" key="2">
    <source>
        <dbReference type="EMBL" id="KAG2653872.1"/>
    </source>
</evidence>
<keyword evidence="3" id="KW-1185">Reference proteome</keyword>
<evidence type="ECO:0000256" key="1">
    <source>
        <dbReference type="SAM" id="MobiDB-lite"/>
    </source>
</evidence>
<proteinExistence type="predicted"/>
<dbReference type="EMBL" id="CM029038">
    <property type="protein sequence ID" value="KAG2653872.1"/>
    <property type="molecule type" value="Genomic_DNA"/>
</dbReference>
<dbReference type="Proteomes" id="UP000823388">
    <property type="component" value="Chromosome 1N"/>
</dbReference>
<reference evidence="2" key="1">
    <citation type="submission" date="2020-05" db="EMBL/GenBank/DDBJ databases">
        <title>WGS assembly of Panicum virgatum.</title>
        <authorList>
            <person name="Lovell J.T."/>
            <person name="Jenkins J."/>
            <person name="Shu S."/>
            <person name="Juenger T.E."/>
            <person name="Schmutz J."/>
        </authorList>
    </citation>
    <scope>NUCLEOTIDE SEQUENCE</scope>
    <source>
        <strain evidence="2">AP13</strain>
    </source>
</reference>
<name>A0A8T0WXA7_PANVG</name>
<protein>
    <submittedName>
        <fullName evidence="2">Uncharacterized protein</fullName>
    </submittedName>
</protein>
<feature type="compositionally biased region" description="Basic and acidic residues" evidence="1">
    <location>
        <begin position="45"/>
        <end position="60"/>
    </location>
</feature>